<keyword evidence="2" id="KW-1185">Reference proteome</keyword>
<proteinExistence type="predicted"/>
<comment type="caution">
    <text evidence="1">The sequence shown here is derived from an EMBL/GenBank/DDBJ whole genome shotgun (WGS) entry which is preliminary data.</text>
</comment>
<evidence type="ECO:0000313" key="2">
    <source>
        <dbReference type="Proteomes" id="UP000218238"/>
    </source>
</evidence>
<name>A0A2A2TJL2_9CYAN</name>
<evidence type="ECO:0000313" key="1">
    <source>
        <dbReference type="EMBL" id="PAX54878.1"/>
    </source>
</evidence>
<reference evidence="1 2" key="1">
    <citation type="submission" date="2017-08" db="EMBL/GenBank/DDBJ databases">
        <title>Draft genome sequence of filamentous cyanobacterium Calothrix elsteri CCALA 953.</title>
        <authorList>
            <person name="Gagunashvili A.N."/>
            <person name="Elster J."/>
            <person name="Andresson O.S."/>
        </authorList>
    </citation>
    <scope>NUCLEOTIDE SEQUENCE [LARGE SCALE GENOMIC DNA]</scope>
    <source>
        <strain evidence="1 2">CCALA 953</strain>
    </source>
</reference>
<dbReference type="EMBL" id="NTFS01000108">
    <property type="protein sequence ID" value="PAX54878.1"/>
    <property type="molecule type" value="Genomic_DNA"/>
</dbReference>
<gene>
    <name evidence="1" type="ORF">CK510_11870</name>
</gene>
<evidence type="ECO:0008006" key="3">
    <source>
        <dbReference type="Google" id="ProtNLM"/>
    </source>
</evidence>
<dbReference type="RefSeq" id="WP_095721904.1">
    <property type="nucleotide sequence ID" value="NZ_NTFS01000108.1"/>
</dbReference>
<protein>
    <recommendedName>
        <fullName evidence="3">DUF1508 domain-containing protein</fullName>
    </recommendedName>
</protein>
<dbReference type="AlphaFoldDB" id="A0A2A2TJL2"/>
<dbReference type="OrthoDB" id="515822at2"/>
<sequence length="63" mass="6990">MTNDKIHAVININDYTLIVFYTNARCWQFRVISPGGDVYGSTGIFYTADAAETAGRDWVGKKG</sequence>
<organism evidence="1 2">
    <name type="scientific">Brunnivagina elsteri CCALA 953</name>
    <dbReference type="NCBI Taxonomy" id="987040"/>
    <lineage>
        <taxon>Bacteria</taxon>
        <taxon>Bacillati</taxon>
        <taxon>Cyanobacteriota</taxon>
        <taxon>Cyanophyceae</taxon>
        <taxon>Nostocales</taxon>
        <taxon>Calotrichaceae</taxon>
        <taxon>Brunnivagina</taxon>
    </lineage>
</organism>
<accession>A0A2A2TJL2</accession>
<dbReference type="Proteomes" id="UP000218238">
    <property type="component" value="Unassembled WGS sequence"/>
</dbReference>